<accession>A0A162MIW1</accession>
<protein>
    <recommendedName>
        <fullName evidence="1">Amidohydrolase-related domain-containing protein</fullName>
    </recommendedName>
</protein>
<dbReference type="InterPro" id="IPR032466">
    <property type="entry name" value="Metal_Hydrolase"/>
</dbReference>
<dbReference type="RefSeq" id="WP_068748484.1">
    <property type="nucleotide sequence ID" value="NZ_LOHZ01000030.1"/>
</dbReference>
<keyword evidence="3" id="KW-1185">Reference proteome</keyword>
<evidence type="ECO:0000313" key="3">
    <source>
        <dbReference type="Proteomes" id="UP000075737"/>
    </source>
</evidence>
<organism evidence="2 3">
    <name type="scientific">Thermovenabulum gondwanense</name>
    <dbReference type="NCBI Taxonomy" id="520767"/>
    <lineage>
        <taxon>Bacteria</taxon>
        <taxon>Bacillati</taxon>
        <taxon>Bacillota</taxon>
        <taxon>Clostridia</taxon>
        <taxon>Thermosediminibacterales</taxon>
        <taxon>Thermosediminibacteraceae</taxon>
        <taxon>Thermovenabulum</taxon>
    </lineage>
</organism>
<feature type="domain" description="Amidohydrolase-related" evidence="1">
    <location>
        <begin position="133"/>
        <end position="265"/>
    </location>
</feature>
<dbReference type="InterPro" id="IPR051781">
    <property type="entry name" value="Metallo-dep_Hydrolase"/>
</dbReference>
<evidence type="ECO:0000259" key="1">
    <source>
        <dbReference type="Pfam" id="PF01979"/>
    </source>
</evidence>
<dbReference type="Proteomes" id="UP000075737">
    <property type="component" value="Unassembled WGS sequence"/>
</dbReference>
<dbReference type="SUPFAM" id="SSF51556">
    <property type="entry name" value="Metallo-dependent hydrolases"/>
    <property type="match status" value="1"/>
</dbReference>
<dbReference type="PANTHER" id="PTHR43135:SF3">
    <property type="entry name" value="ALPHA-D-RIBOSE 1-METHYLPHOSPHONATE 5-TRIPHOSPHATE DIPHOSPHATASE"/>
    <property type="match status" value="1"/>
</dbReference>
<sequence length="288" mass="33238">MYIDCHIHIALMGERTKEYRDRILMGDFFPLQEVLKKYKDKNILYLRDGGDRYGISLKARELGKEFGMVLKTPVYAFSKKGKYGNFLGIPISGMDDFNREFKNLLKLKPDHFKLIISGIVDFNYPDRVTEELNFAFDEIYYMIQKAKDKNLRVMVHANSSKAVQAAVKAGADTVEHGYFISKEELYLMAENDVIWVPTVSPLGNLIEKEDKKFKNQLENIRRIYLKHIENIKEAFELGIKVTVGSDAGTYGVDHADGFFNEIRHLKNTGLDEAKIMDKVFKNGIRLFL</sequence>
<dbReference type="EMBL" id="LOHZ01000030">
    <property type="protein sequence ID" value="KYO66172.1"/>
    <property type="molecule type" value="Genomic_DNA"/>
</dbReference>
<dbReference type="STRING" id="520767.ATZ99_13670"/>
<evidence type="ECO:0000313" key="2">
    <source>
        <dbReference type="EMBL" id="KYO66172.1"/>
    </source>
</evidence>
<dbReference type="GO" id="GO:0016787">
    <property type="term" value="F:hydrolase activity"/>
    <property type="evidence" value="ECO:0007669"/>
    <property type="project" value="InterPro"/>
</dbReference>
<dbReference type="InterPro" id="IPR006680">
    <property type="entry name" value="Amidohydro-rel"/>
</dbReference>
<proteinExistence type="predicted"/>
<gene>
    <name evidence="2" type="ORF">ATZ99_13670</name>
</gene>
<dbReference type="PANTHER" id="PTHR43135">
    <property type="entry name" value="ALPHA-D-RIBOSE 1-METHYLPHOSPHONATE 5-TRIPHOSPHATE DIPHOSPHATASE"/>
    <property type="match status" value="1"/>
</dbReference>
<comment type="caution">
    <text evidence="2">The sequence shown here is derived from an EMBL/GenBank/DDBJ whole genome shotgun (WGS) entry which is preliminary data.</text>
</comment>
<dbReference type="AlphaFoldDB" id="A0A162MIW1"/>
<name>A0A162MIW1_9FIRM</name>
<dbReference type="Pfam" id="PF01979">
    <property type="entry name" value="Amidohydro_1"/>
    <property type="match status" value="1"/>
</dbReference>
<dbReference type="Gene3D" id="3.20.20.140">
    <property type="entry name" value="Metal-dependent hydrolases"/>
    <property type="match status" value="1"/>
</dbReference>
<dbReference type="OrthoDB" id="9797498at2"/>
<reference evidence="2 3" key="1">
    <citation type="submission" date="2015-12" db="EMBL/GenBank/DDBJ databases">
        <title>Draft genome of Thermovenabulum gondwanense isolated from a red thermophilic microbial mat colonisisng an outflow channel of a bore well.</title>
        <authorList>
            <person name="Patel B.K."/>
        </authorList>
    </citation>
    <scope>NUCLEOTIDE SEQUENCE [LARGE SCALE GENOMIC DNA]</scope>
    <source>
        <strain evidence="2 3">R270</strain>
    </source>
</reference>